<dbReference type="AlphaFoldDB" id="L8WIV6"/>
<feature type="region of interest" description="Disordered" evidence="1">
    <location>
        <begin position="41"/>
        <end position="145"/>
    </location>
</feature>
<dbReference type="OrthoDB" id="10403530at2759"/>
<dbReference type="HOGENOM" id="CLU_1788136_0_0_1"/>
<accession>L8WIV6</accession>
<name>L8WIV6_THACA</name>
<dbReference type="EMBL" id="AFRT01003095">
    <property type="protein sequence ID" value="ELU36743.1"/>
    <property type="molecule type" value="Genomic_DNA"/>
</dbReference>
<feature type="compositionally biased region" description="Polar residues" evidence="1">
    <location>
        <begin position="131"/>
        <end position="145"/>
    </location>
</feature>
<feature type="compositionally biased region" description="Low complexity" evidence="1">
    <location>
        <begin position="71"/>
        <end position="84"/>
    </location>
</feature>
<evidence type="ECO:0000313" key="2">
    <source>
        <dbReference type="EMBL" id="ELU36743.1"/>
    </source>
</evidence>
<sequence length="145" mass="15456">MLRGTSSRFWTCTSGRGNGILNCPITFGWCGAGTRWASLNLRGSDEGEMGEGRDEPGSRGRTRSVHDQGVSESSGSDSSPSSDPLDGWTRGLVGDPLRVALEPRRERGRETSELTLRKLPASGIPRLSASPRLTTLGALSSPNNN</sequence>
<feature type="compositionally biased region" description="Basic and acidic residues" evidence="1">
    <location>
        <begin position="101"/>
        <end position="116"/>
    </location>
</feature>
<dbReference type="Proteomes" id="UP000011668">
    <property type="component" value="Unassembled WGS sequence"/>
</dbReference>
<evidence type="ECO:0000313" key="3">
    <source>
        <dbReference type="Proteomes" id="UP000011668"/>
    </source>
</evidence>
<protein>
    <submittedName>
        <fullName evidence="2">Uncharacterized protein</fullName>
    </submittedName>
</protein>
<reference evidence="2 3" key="1">
    <citation type="journal article" date="2013" name="Nat. Commun.">
        <title>The evolution and pathogenic mechanisms of the rice sheath blight pathogen.</title>
        <authorList>
            <person name="Zheng A."/>
            <person name="Lin R."/>
            <person name="Xu L."/>
            <person name="Qin P."/>
            <person name="Tang C."/>
            <person name="Ai P."/>
            <person name="Zhang D."/>
            <person name="Liu Y."/>
            <person name="Sun Z."/>
            <person name="Feng H."/>
            <person name="Wang Y."/>
            <person name="Chen Y."/>
            <person name="Liang X."/>
            <person name="Fu R."/>
            <person name="Li Q."/>
            <person name="Zhang J."/>
            <person name="Yu X."/>
            <person name="Xie Z."/>
            <person name="Ding L."/>
            <person name="Guan P."/>
            <person name="Tang J."/>
            <person name="Liang Y."/>
            <person name="Wang S."/>
            <person name="Deng Q."/>
            <person name="Li S."/>
            <person name="Zhu J."/>
            <person name="Wang L."/>
            <person name="Liu H."/>
            <person name="Li P."/>
        </authorList>
    </citation>
    <scope>NUCLEOTIDE SEQUENCE [LARGE SCALE GENOMIC DNA]</scope>
    <source>
        <strain evidence="3">AG-1 IA</strain>
    </source>
</reference>
<proteinExistence type="predicted"/>
<gene>
    <name evidence="2" type="ORF">AG1IA_09230</name>
</gene>
<organism evidence="2 3">
    <name type="scientific">Thanatephorus cucumeris (strain AG1-IA)</name>
    <name type="common">Rice sheath blight fungus</name>
    <name type="synonym">Rhizoctonia solani</name>
    <dbReference type="NCBI Taxonomy" id="983506"/>
    <lineage>
        <taxon>Eukaryota</taxon>
        <taxon>Fungi</taxon>
        <taxon>Dikarya</taxon>
        <taxon>Basidiomycota</taxon>
        <taxon>Agaricomycotina</taxon>
        <taxon>Agaricomycetes</taxon>
        <taxon>Cantharellales</taxon>
        <taxon>Ceratobasidiaceae</taxon>
        <taxon>Rhizoctonia</taxon>
        <taxon>Rhizoctonia solani AG-1</taxon>
    </lineage>
</organism>
<comment type="caution">
    <text evidence="2">The sequence shown here is derived from an EMBL/GenBank/DDBJ whole genome shotgun (WGS) entry which is preliminary data.</text>
</comment>
<keyword evidence="3" id="KW-1185">Reference proteome</keyword>
<evidence type="ECO:0000256" key="1">
    <source>
        <dbReference type="SAM" id="MobiDB-lite"/>
    </source>
</evidence>